<reference evidence="1 2" key="1">
    <citation type="submission" date="2017-03" db="EMBL/GenBank/DDBJ databases">
        <title>Paenibacillus larvae genome sequencing.</title>
        <authorList>
            <person name="Dingman D.W."/>
        </authorList>
    </citation>
    <scope>NUCLEOTIDE SEQUENCE [LARGE SCALE GENOMIC DNA]</scope>
    <source>
        <strain evidence="1 2">SAG 10367</strain>
    </source>
</reference>
<gene>
    <name evidence="1" type="ORF">B7C51_05845</name>
</gene>
<dbReference type="Proteomes" id="UP000192727">
    <property type="component" value="Chromosome"/>
</dbReference>
<dbReference type="EMBL" id="CP020557">
    <property type="protein sequence ID" value="ARF67442.1"/>
    <property type="molecule type" value="Genomic_DNA"/>
</dbReference>
<organism evidence="1 2">
    <name type="scientific">Paenibacillus larvae subsp. pulvifaciens</name>
    <dbReference type="NCBI Taxonomy" id="1477"/>
    <lineage>
        <taxon>Bacteria</taxon>
        <taxon>Bacillati</taxon>
        <taxon>Bacillota</taxon>
        <taxon>Bacilli</taxon>
        <taxon>Bacillales</taxon>
        <taxon>Paenibacillaceae</taxon>
        <taxon>Paenibacillus</taxon>
    </lineage>
</organism>
<accession>A0A1V0UR48</accession>
<name>A0A1V0UR48_9BACL</name>
<evidence type="ECO:0000313" key="1">
    <source>
        <dbReference type="EMBL" id="ARF67442.1"/>
    </source>
</evidence>
<dbReference type="AlphaFoldDB" id="A0A1V0UR48"/>
<sequence>MISVQKKKPKTDTSDSRIRFIKATRSEMELVKKEKDDHFEKNWYHFMRHVDLYMLDFSGRGLQL</sequence>
<protein>
    <submittedName>
        <fullName evidence="1">Uncharacterized protein</fullName>
    </submittedName>
</protein>
<proteinExistence type="predicted"/>
<evidence type="ECO:0000313" key="2">
    <source>
        <dbReference type="Proteomes" id="UP000192727"/>
    </source>
</evidence>